<dbReference type="Proteomes" id="UP000095283">
    <property type="component" value="Unplaced"/>
</dbReference>
<dbReference type="PANTHER" id="PTHR24064">
    <property type="entry name" value="SOLUTE CARRIER FAMILY 22 MEMBER"/>
    <property type="match status" value="1"/>
</dbReference>
<dbReference type="Pfam" id="PF00102">
    <property type="entry name" value="Y_phosphatase"/>
    <property type="match status" value="1"/>
</dbReference>
<dbReference type="InterPro" id="IPR000242">
    <property type="entry name" value="PTP_cat"/>
</dbReference>
<organism evidence="7 8">
    <name type="scientific">Heterorhabditis bacteriophora</name>
    <name type="common">Entomopathogenic nematode worm</name>
    <dbReference type="NCBI Taxonomy" id="37862"/>
    <lineage>
        <taxon>Eukaryota</taxon>
        <taxon>Metazoa</taxon>
        <taxon>Ecdysozoa</taxon>
        <taxon>Nematoda</taxon>
        <taxon>Chromadorea</taxon>
        <taxon>Rhabditida</taxon>
        <taxon>Rhabditina</taxon>
        <taxon>Rhabditomorpha</taxon>
        <taxon>Strongyloidea</taxon>
        <taxon>Heterorhabditidae</taxon>
        <taxon>Heterorhabditis</taxon>
    </lineage>
</organism>
<dbReference type="AlphaFoldDB" id="A0A1I7WBW3"/>
<feature type="transmembrane region" description="Helical" evidence="5">
    <location>
        <begin position="88"/>
        <end position="109"/>
    </location>
</feature>
<evidence type="ECO:0000313" key="8">
    <source>
        <dbReference type="WBParaSite" id="Hba_02198"/>
    </source>
</evidence>
<accession>A0A1I7WBW3</accession>
<dbReference type="SUPFAM" id="SSF103473">
    <property type="entry name" value="MFS general substrate transporter"/>
    <property type="match status" value="1"/>
</dbReference>
<evidence type="ECO:0000256" key="1">
    <source>
        <dbReference type="ARBA" id="ARBA00004141"/>
    </source>
</evidence>
<evidence type="ECO:0000313" key="7">
    <source>
        <dbReference type="Proteomes" id="UP000095283"/>
    </source>
</evidence>
<evidence type="ECO:0000256" key="4">
    <source>
        <dbReference type="ARBA" id="ARBA00023136"/>
    </source>
</evidence>
<dbReference type="GO" id="GO:0004725">
    <property type="term" value="F:protein tyrosine phosphatase activity"/>
    <property type="evidence" value="ECO:0007669"/>
    <property type="project" value="InterPro"/>
</dbReference>
<sequence>MIANKPCLSSDQSAELSQKPDDVLEIIGSAHPRILMAIVSCSFVWAFGAMAIMSSAFITIDCGDCNGTLITIVSEFDLRGGKAYLADWSTSFFMVTIIFYISFLSLLNCYTSEHEFIMLICWLLGKFSISCSFMSLFVYATEIFPTNIRNVLIGMCSVLARIGGIAAPYIRYFFYSMYSYIFQGSISPVMPIIVLGSMSTIAGILTVFLPETHRKPLPHALDTKFSKTYEHTKMNIDKCHQSINIGSGEKLRHLVFTPIASEFFANKYVEVLHQMASNIIEYVMSNLFHYLIWYKNKRSFQIGVKGLMQEFASIRAETQPIGNKPKTTFDTNIDKNRYKGNDYIHANWVTGTITPKKFICTQPPAKLMSRRKVYNPNMIKKSINNELRKWLLQQKSKILSRTMIKCAKRKGFDRIILLSEYISYDIKFSIL</sequence>
<protein>
    <submittedName>
        <fullName evidence="8">Tyrosine-protein phosphatase domain-containing protein</fullName>
    </submittedName>
</protein>
<dbReference type="InterPro" id="IPR029021">
    <property type="entry name" value="Prot-tyrosine_phosphatase-like"/>
</dbReference>
<keyword evidence="4 5" id="KW-0472">Membrane</keyword>
<dbReference type="Gene3D" id="1.20.1250.20">
    <property type="entry name" value="MFS general substrate transporter like domains"/>
    <property type="match status" value="1"/>
</dbReference>
<feature type="transmembrane region" description="Helical" evidence="5">
    <location>
        <begin position="151"/>
        <end position="174"/>
    </location>
</feature>
<keyword evidence="3 5" id="KW-1133">Transmembrane helix</keyword>
<evidence type="ECO:0000256" key="2">
    <source>
        <dbReference type="ARBA" id="ARBA00022692"/>
    </source>
</evidence>
<dbReference type="GO" id="GO:0016020">
    <property type="term" value="C:membrane"/>
    <property type="evidence" value="ECO:0007669"/>
    <property type="project" value="UniProtKB-SubCell"/>
</dbReference>
<comment type="subcellular location">
    <subcellularLocation>
        <location evidence="1">Membrane</location>
        <topology evidence="1">Multi-pass membrane protein</topology>
    </subcellularLocation>
</comment>
<proteinExistence type="predicted"/>
<feature type="transmembrane region" description="Helical" evidence="5">
    <location>
        <begin position="186"/>
        <end position="209"/>
    </location>
</feature>
<evidence type="ECO:0000256" key="5">
    <source>
        <dbReference type="SAM" id="Phobius"/>
    </source>
</evidence>
<dbReference type="WBParaSite" id="Hba_02198">
    <property type="protein sequence ID" value="Hba_02198"/>
    <property type="gene ID" value="Hba_02198"/>
</dbReference>
<dbReference type="InterPro" id="IPR036259">
    <property type="entry name" value="MFS_trans_sf"/>
</dbReference>
<feature type="transmembrane region" description="Helical" evidence="5">
    <location>
        <begin position="34"/>
        <end position="60"/>
    </location>
</feature>
<evidence type="ECO:0000256" key="3">
    <source>
        <dbReference type="ARBA" id="ARBA00022989"/>
    </source>
</evidence>
<keyword evidence="2 5" id="KW-0812">Transmembrane</keyword>
<reference evidence="8" key="1">
    <citation type="submission" date="2016-11" db="UniProtKB">
        <authorList>
            <consortium name="WormBaseParasite"/>
        </authorList>
    </citation>
    <scope>IDENTIFICATION</scope>
</reference>
<feature type="transmembrane region" description="Helical" evidence="5">
    <location>
        <begin position="116"/>
        <end position="139"/>
    </location>
</feature>
<name>A0A1I7WBW3_HETBA</name>
<feature type="domain" description="Tyrosine-protein phosphatase" evidence="6">
    <location>
        <begin position="336"/>
        <end position="366"/>
    </location>
</feature>
<evidence type="ECO:0000259" key="6">
    <source>
        <dbReference type="Pfam" id="PF00102"/>
    </source>
</evidence>
<dbReference type="SUPFAM" id="SSF52799">
    <property type="entry name" value="(Phosphotyrosine protein) phosphatases II"/>
    <property type="match status" value="1"/>
</dbReference>
<dbReference type="Gene3D" id="3.90.190.10">
    <property type="entry name" value="Protein tyrosine phosphatase superfamily"/>
    <property type="match status" value="1"/>
</dbReference>
<keyword evidence="7" id="KW-1185">Reference proteome</keyword>